<comment type="function">
    <text evidence="1">NodD regulates the expression of the nodABCFE genes which encode other nodulation proteins. NodD is also a negative regulator of its own expression. Binds flavonoids as inducers.</text>
</comment>
<dbReference type="Gene3D" id="3.40.190.290">
    <property type="match status" value="1"/>
</dbReference>
<dbReference type="eggNOG" id="COG0583">
    <property type="taxonomic scope" value="Bacteria"/>
</dbReference>
<dbReference type="PATRIC" id="fig|883078.3.peg.2254"/>
<dbReference type="GO" id="GO:0003700">
    <property type="term" value="F:DNA-binding transcription factor activity"/>
    <property type="evidence" value="ECO:0007669"/>
    <property type="project" value="InterPro"/>
</dbReference>
<dbReference type="InterPro" id="IPR000847">
    <property type="entry name" value="LysR_HTH_N"/>
</dbReference>
<dbReference type="InterPro" id="IPR036390">
    <property type="entry name" value="WH_DNA-bd_sf"/>
</dbReference>
<evidence type="ECO:0000256" key="1">
    <source>
        <dbReference type="ARBA" id="ARBA00003502"/>
    </source>
</evidence>
<dbReference type="InterPro" id="IPR036388">
    <property type="entry name" value="WH-like_DNA-bd_sf"/>
</dbReference>
<evidence type="ECO:0000259" key="6">
    <source>
        <dbReference type="PROSITE" id="PS50931"/>
    </source>
</evidence>
<dbReference type="SUPFAM" id="SSF46785">
    <property type="entry name" value="Winged helix' DNA-binding domain"/>
    <property type="match status" value="1"/>
</dbReference>
<dbReference type="EMBL" id="AGWX01000003">
    <property type="protein sequence ID" value="EKS38347.1"/>
    <property type="molecule type" value="Genomic_DNA"/>
</dbReference>
<name>K8P6X9_9BRAD</name>
<feature type="domain" description="HTH lysR-type" evidence="6">
    <location>
        <begin position="1"/>
        <end position="58"/>
    </location>
</feature>
<dbReference type="PROSITE" id="PS50931">
    <property type="entry name" value="HTH_LYSR"/>
    <property type="match status" value="1"/>
</dbReference>
<accession>K8P6X9</accession>
<dbReference type="PANTHER" id="PTHR30126">
    <property type="entry name" value="HTH-TYPE TRANSCRIPTIONAL REGULATOR"/>
    <property type="match status" value="1"/>
</dbReference>
<dbReference type="PANTHER" id="PTHR30126:SF40">
    <property type="entry name" value="HTH-TYPE TRANSCRIPTIONAL REGULATOR GLTR"/>
    <property type="match status" value="1"/>
</dbReference>
<evidence type="ECO:0000256" key="5">
    <source>
        <dbReference type="ARBA" id="ARBA00023163"/>
    </source>
</evidence>
<dbReference type="CDD" id="cd08442">
    <property type="entry name" value="PBP2_YofA_SoxR_like"/>
    <property type="match status" value="1"/>
</dbReference>
<dbReference type="Pfam" id="PF03466">
    <property type="entry name" value="LysR_substrate"/>
    <property type="match status" value="1"/>
</dbReference>
<gene>
    <name evidence="7" type="ORF">HMPREF9695_02187</name>
</gene>
<dbReference type="Pfam" id="PF00126">
    <property type="entry name" value="HTH_1"/>
    <property type="match status" value="1"/>
</dbReference>
<proteinExistence type="inferred from homology"/>
<keyword evidence="4" id="KW-0238">DNA-binding</keyword>
<dbReference type="InterPro" id="IPR005119">
    <property type="entry name" value="LysR_subst-bd"/>
</dbReference>
<dbReference type="AlphaFoldDB" id="K8P6X9"/>
<evidence type="ECO:0000256" key="2">
    <source>
        <dbReference type="ARBA" id="ARBA00009437"/>
    </source>
</evidence>
<dbReference type="Proteomes" id="UP000001096">
    <property type="component" value="Unassembled WGS sequence"/>
</dbReference>
<comment type="similarity">
    <text evidence="2">Belongs to the LysR transcriptional regulatory family.</text>
</comment>
<comment type="caution">
    <text evidence="7">The sequence shown here is derived from an EMBL/GenBank/DDBJ whole genome shotgun (WGS) entry which is preliminary data.</text>
</comment>
<evidence type="ECO:0000313" key="7">
    <source>
        <dbReference type="EMBL" id="EKS38347.1"/>
    </source>
</evidence>
<evidence type="ECO:0000256" key="3">
    <source>
        <dbReference type="ARBA" id="ARBA00023015"/>
    </source>
</evidence>
<organism evidence="7 8">
    <name type="scientific">Afipia broomeae ATCC 49717</name>
    <dbReference type="NCBI Taxonomy" id="883078"/>
    <lineage>
        <taxon>Bacteria</taxon>
        <taxon>Pseudomonadati</taxon>
        <taxon>Pseudomonadota</taxon>
        <taxon>Alphaproteobacteria</taxon>
        <taxon>Hyphomicrobiales</taxon>
        <taxon>Nitrobacteraceae</taxon>
        <taxon>Afipia</taxon>
    </lineage>
</organism>
<dbReference type="GO" id="GO:0000976">
    <property type="term" value="F:transcription cis-regulatory region binding"/>
    <property type="evidence" value="ECO:0007669"/>
    <property type="project" value="TreeGrafter"/>
</dbReference>
<sequence length="296" mass="32636">MNFADLQIFKTVVEEGGIVKAAQKLHRVPSNITTRIKHLESAVGIPLFHRNRQRLHLSPSGELLLGYAARLIDLSEEARHVVSGTAPQGLLKLGSLESTTASRLPAVLAEFHRRYPDVRLELTTGTNDALVNAVTERRLDAAFIAEPPSSRTLSHLPVFRERLMVISSLDHEPIRNARDAEGQSLIAFPDGCAYRRVLQRWLRRDSLTTSRVLDLSSYHAIVACVAAGAGIALMPEAVLDAMPLTRVRRNPIPRAQSDIVTPLIWRKGEVSPPVLALRTLMASVGTAPKRRVKQNA</sequence>
<keyword evidence="3" id="KW-0805">Transcription regulation</keyword>
<dbReference type="RefSeq" id="WP_006020906.1">
    <property type="nucleotide sequence ID" value="NZ_KB375282.1"/>
</dbReference>
<evidence type="ECO:0000313" key="8">
    <source>
        <dbReference type="Proteomes" id="UP000001096"/>
    </source>
</evidence>
<dbReference type="Gene3D" id="1.10.10.10">
    <property type="entry name" value="Winged helix-like DNA-binding domain superfamily/Winged helix DNA-binding domain"/>
    <property type="match status" value="1"/>
</dbReference>
<protein>
    <recommendedName>
        <fullName evidence="6">HTH lysR-type domain-containing protein</fullName>
    </recommendedName>
</protein>
<reference evidence="7 8" key="1">
    <citation type="submission" date="2012-04" db="EMBL/GenBank/DDBJ databases">
        <title>The Genome Sequence of Afipia broomeae ATCC 49717.</title>
        <authorList>
            <consortium name="The Broad Institute Genome Sequencing Platform"/>
            <person name="Earl A."/>
            <person name="Ward D."/>
            <person name="Feldgarden M."/>
            <person name="Gevers D."/>
            <person name="Huys G."/>
            <person name="Walker B."/>
            <person name="Young S.K."/>
            <person name="Zeng Q."/>
            <person name="Gargeya S."/>
            <person name="Fitzgerald M."/>
            <person name="Haas B."/>
            <person name="Abouelleil A."/>
            <person name="Alvarado L."/>
            <person name="Arachchi H.M."/>
            <person name="Berlin A."/>
            <person name="Chapman S.B."/>
            <person name="Goldberg J."/>
            <person name="Griggs A."/>
            <person name="Gujja S."/>
            <person name="Hansen M."/>
            <person name="Howarth C."/>
            <person name="Imamovic A."/>
            <person name="Larimer J."/>
            <person name="McCowen C."/>
            <person name="Montmayeur A."/>
            <person name="Murphy C."/>
            <person name="Neiman D."/>
            <person name="Pearson M."/>
            <person name="Priest M."/>
            <person name="Roberts A."/>
            <person name="Saif S."/>
            <person name="Shea T."/>
            <person name="Sisk P."/>
            <person name="Sykes S."/>
            <person name="Wortman J."/>
            <person name="Nusbaum C."/>
            <person name="Birren B."/>
        </authorList>
    </citation>
    <scope>NUCLEOTIDE SEQUENCE [LARGE SCALE GENOMIC DNA]</scope>
    <source>
        <strain evidence="7 8">ATCC 49717</strain>
    </source>
</reference>
<dbReference type="HOGENOM" id="CLU_039613_6_1_5"/>
<dbReference type="SUPFAM" id="SSF53850">
    <property type="entry name" value="Periplasmic binding protein-like II"/>
    <property type="match status" value="1"/>
</dbReference>
<keyword evidence="5" id="KW-0804">Transcription</keyword>
<keyword evidence="8" id="KW-1185">Reference proteome</keyword>
<evidence type="ECO:0000256" key="4">
    <source>
        <dbReference type="ARBA" id="ARBA00023125"/>
    </source>
</evidence>